<dbReference type="PANTHER" id="PTHR32309:SF13">
    <property type="entry name" value="FERRIC ENTEROBACTIN TRANSPORT PROTEIN FEPE"/>
    <property type="match status" value="1"/>
</dbReference>
<reference evidence="9" key="1">
    <citation type="submission" date="2011-01" db="EMBL/GenBank/DDBJ databases">
        <title>Complete sequence of chromosome of Thermovibrio ammonificans HB-1.</title>
        <authorList>
            <consortium name="US DOE Joint Genome Institute"/>
            <person name="Lucas S."/>
            <person name="Copeland A."/>
            <person name="Lapidus A."/>
            <person name="Cheng J.-F."/>
            <person name="Goodwin L."/>
            <person name="Pitluck S."/>
            <person name="Davenport K."/>
            <person name="Detter J.C."/>
            <person name="Han C."/>
            <person name="Tapia R."/>
            <person name="Land M."/>
            <person name="Hauser L."/>
            <person name="Kyrpides N."/>
            <person name="Ivanova N."/>
            <person name="Ovchinnikova G."/>
            <person name="Vetriani C."/>
            <person name="Woyke T."/>
        </authorList>
    </citation>
    <scope>NUCLEOTIDE SEQUENCE [LARGE SCALE GENOMIC DNA]</scope>
    <source>
        <strain evidence="9">HB-1</strain>
    </source>
</reference>
<gene>
    <name evidence="9" type="ordered locus">Theam_0660</name>
</gene>
<accession>E8T645</accession>
<keyword evidence="6" id="KW-0175">Coiled coil</keyword>
<evidence type="ECO:0000256" key="4">
    <source>
        <dbReference type="ARBA" id="ARBA00022989"/>
    </source>
</evidence>
<keyword evidence="10" id="KW-1185">Reference proteome</keyword>
<feature type="domain" description="Polysaccharide chain length determinant N-terminal" evidence="8">
    <location>
        <begin position="9"/>
        <end position="51"/>
    </location>
</feature>
<protein>
    <submittedName>
        <fullName evidence="9">Lipopolysaccharide biosynthesis protein</fullName>
    </submittedName>
</protein>
<dbReference type="GO" id="GO:0004713">
    <property type="term" value="F:protein tyrosine kinase activity"/>
    <property type="evidence" value="ECO:0007669"/>
    <property type="project" value="TreeGrafter"/>
</dbReference>
<evidence type="ECO:0000256" key="2">
    <source>
        <dbReference type="ARBA" id="ARBA00022475"/>
    </source>
</evidence>
<dbReference type="Pfam" id="PF02706">
    <property type="entry name" value="Wzz"/>
    <property type="match status" value="1"/>
</dbReference>
<proteinExistence type="predicted"/>
<comment type="subcellular location">
    <subcellularLocation>
        <location evidence="1">Cell membrane</location>
        <topology evidence="1">Multi-pass membrane protein</topology>
    </subcellularLocation>
</comment>
<name>E8T645_THEA1</name>
<keyword evidence="4 7" id="KW-1133">Transmembrane helix</keyword>
<keyword evidence="2" id="KW-1003">Cell membrane</keyword>
<evidence type="ECO:0000313" key="10">
    <source>
        <dbReference type="Proteomes" id="UP000006362"/>
    </source>
</evidence>
<evidence type="ECO:0000256" key="5">
    <source>
        <dbReference type="ARBA" id="ARBA00023136"/>
    </source>
</evidence>
<feature type="coiled-coil region" evidence="6">
    <location>
        <begin position="145"/>
        <end position="186"/>
    </location>
</feature>
<evidence type="ECO:0000256" key="3">
    <source>
        <dbReference type="ARBA" id="ARBA00022692"/>
    </source>
</evidence>
<dbReference type="Proteomes" id="UP000006362">
    <property type="component" value="Chromosome"/>
</dbReference>
<keyword evidence="5 7" id="KW-0472">Membrane</keyword>
<dbReference type="eggNOG" id="COG3206">
    <property type="taxonomic scope" value="Bacteria"/>
</dbReference>
<feature type="transmembrane region" description="Helical" evidence="7">
    <location>
        <begin position="237"/>
        <end position="257"/>
    </location>
</feature>
<evidence type="ECO:0000313" key="9">
    <source>
        <dbReference type="EMBL" id="ADU96629.1"/>
    </source>
</evidence>
<feature type="transmembrane region" description="Helical" evidence="7">
    <location>
        <begin position="26"/>
        <end position="44"/>
    </location>
</feature>
<dbReference type="KEGG" id="tam:Theam_0660"/>
<dbReference type="PANTHER" id="PTHR32309">
    <property type="entry name" value="TYROSINE-PROTEIN KINASE"/>
    <property type="match status" value="1"/>
</dbReference>
<evidence type="ECO:0000259" key="8">
    <source>
        <dbReference type="Pfam" id="PF02706"/>
    </source>
</evidence>
<evidence type="ECO:0000256" key="1">
    <source>
        <dbReference type="ARBA" id="ARBA00004651"/>
    </source>
</evidence>
<dbReference type="InterPro" id="IPR003856">
    <property type="entry name" value="LPS_length_determ_N"/>
</dbReference>
<dbReference type="GO" id="GO:0005886">
    <property type="term" value="C:plasma membrane"/>
    <property type="evidence" value="ECO:0007669"/>
    <property type="project" value="UniProtKB-SubCell"/>
</dbReference>
<dbReference type="STRING" id="648996.Theam_0660"/>
<dbReference type="RefSeq" id="WP_013537415.1">
    <property type="nucleotide sequence ID" value="NC_014926.1"/>
</dbReference>
<dbReference type="HOGENOM" id="CLU_063628_0_0_0"/>
<sequence>MRNRDCYEDEIDLYEVWFLLKKRKKLIVLSSLLFVSLACAFAFLSPPVYQLKHYFSNPISSSVPFQIESAVNVVNTYLENGDYGKLSELLKMKKTDLEKITLVRVPKLEKMRGVFSLIEEGESLEVLKNFDSKLLAYLVSLPSIRQEMKKRRELLMAQIEGYSKEIKDMENLANELKSQIKEGKLKIVGFNPMELDTTIVEYKAQLKELKLELSSLAPFKEVSFYLSDKPVKPKKELIVTVGFISGIFVGVFLALFLEWLENIKERRG</sequence>
<dbReference type="EMBL" id="CP002444">
    <property type="protein sequence ID" value="ADU96629.1"/>
    <property type="molecule type" value="Genomic_DNA"/>
</dbReference>
<dbReference type="AlphaFoldDB" id="E8T645"/>
<evidence type="ECO:0000256" key="6">
    <source>
        <dbReference type="SAM" id="Coils"/>
    </source>
</evidence>
<keyword evidence="3 7" id="KW-0812">Transmembrane</keyword>
<evidence type="ECO:0000256" key="7">
    <source>
        <dbReference type="SAM" id="Phobius"/>
    </source>
</evidence>
<dbReference type="InterPro" id="IPR050445">
    <property type="entry name" value="Bact_polysacc_biosynth/exp"/>
</dbReference>
<organism evidence="9 10">
    <name type="scientific">Thermovibrio ammonificans (strain DSM 15698 / JCM 12110 / HB-1)</name>
    <dbReference type="NCBI Taxonomy" id="648996"/>
    <lineage>
        <taxon>Bacteria</taxon>
        <taxon>Pseudomonadati</taxon>
        <taxon>Aquificota</taxon>
        <taxon>Aquificia</taxon>
        <taxon>Desulfurobacteriales</taxon>
        <taxon>Desulfurobacteriaceae</taxon>
        <taxon>Thermovibrio</taxon>
    </lineage>
</organism>